<keyword evidence="2" id="KW-1185">Reference proteome</keyword>
<dbReference type="Proteomes" id="UP000239589">
    <property type="component" value="Unassembled WGS sequence"/>
</dbReference>
<gene>
    <name evidence="1" type="ORF">CUN59_09100</name>
</gene>
<dbReference type="RefSeq" id="WP_104387553.1">
    <property type="nucleotide sequence ID" value="NZ_PGEM01000060.1"/>
</dbReference>
<dbReference type="AlphaFoldDB" id="A0A2S6CVG7"/>
<evidence type="ECO:0000313" key="1">
    <source>
        <dbReference type="EMBL" id="PPJ63600.1"/>
    </source>
</evidence>
<dbReference type="EMBL" id="PGEM01000060">
    <property type="protein sequence ID" value="PPJ63600.1"/>
    <property type="molecule type" value="Genomic_DNA"/>
</dbReference>
<evidence type="ECO:0000313" key="2">
    <source>
        <dbReference type="Proteomes" id="UP000239589"/>
    </source>
</evidence>
<reference evidence="1 2" key="1">
    <citation type="submission" date="2018-02" db="EMBL/GenBank/DDBJ databases">
        <title>Discovery of a pederin family compound in a non-symbiotic bloom-forming cyanobacterium.</title>
        <authorList>
            <person name="Kust A."/>
            <person name="Mares J."/>
            <person name="Jokela J."/>
            <person name="Urajova P."/>
            <person name="Hajek J."/>
            <person name="Saurav K."/>
            <person name="Voracova K."/>
            <person name="Fewer D.P."/>
            <person name="Haapaniemi E."/>
            <person name="Permi P."/>
            <person name="Rehakova K."/>
            <person name="Sivonen K."/>
            <person name="Hrouzek P."/>
        </authorList>
    </citation>
    <scope>NUCLEOTIDE SEQUENCE [LARGE SCALE GENOMIC DNA]</scope>
    <source>
        <strain evidence="1 2">CHARLIE-1</strain>
    </source>
</reference>
<sequence>MEYLHDSLSPVLGNLHEHITFFMADNYSNIKDPDLLGQIQGSWNHFVKSGQIWALCIGVVLGYMFKSLTTYG</sequence>
<protein>
    <submittedName>
        <fullName evidence="1">Uncharacterized protein</fullName>
    </submittedName>
</protein>
<name>A0A2S6CVG7_9CYAN</name>
<proteinExistence type="predicted"/>
<dbReference type="OrthoDB" id="532853at2"/>
<comment type="caution">
    <text evidence="1">The sequence shown here is derived from an EMBL/GenBank/DDBJ whole genome shotgun (WGS) entry which is preliminary data.</text>
</comment>
<organism evidence="1 2">
    <name type="scientific">Cuspidothrix issatschenkoi CHARLIE-1</name>
    <dbReference type="NCBI Taxonomy" id="2052836"/>
    <lineage>
        <taxon>Bacteria</taxon>
        <taxon>Bacillati</taxon>
        <taxon>Cyanobacteriota</taxon>
        <taxon>Cyanophyceae</taxon>
        <taxon>Nostocales</taxon>
        <taxon>Aphanizomenonaceae</taxon>
        <taxon>Cuspidothrix</taxon>
    </lineage>
</organism>
<accession>A0A2S6CVG7</accession>